<dbReference type="SUPFAM" id="SSF51430">
    <property type="entry name" value="NAD(P)-linked oxidoreductase"/>
    <property type="match status" value="1"/>
</dbReference>
<organism evidence="5 6">
    <name type="scientific">Pseudaeromonas sharmana</name>
    <dbReference type="NCBI Taxonomy" id="328412"/>
    <lineage>
        <taxon>Bacteria</taxon>
        <taxon>Pseudomonadati</taxon>
        <taxon>Pseudomonadota</taxon>
        <taxon>Gammaproteobacteria</taxon>
        <taxon>Aeromonadales</taxon>
        <taxon>Aeromonadaceae</taxon>
        <taxon>Pseudaeromonas</taxon>
    </lineage>
</organism>
<sequence>MTYHPAEERYSRLPYHACGRHGLKLPSIALGLWHNFGAGNDLDNCRAMLRRAFDLGITHFDLANNYGPPPGSAEETFGRLLREDLAPWRDELVIASKAGYVMWPGPYGDGGSRKYLFNSLHQSLRRLGVDYLDIFYHHRPDPATPLEESMQALADMVRQGKVLYVGLSNYPAPLLQQAARLLDELGAPCLINQVKYSMLERTVEAATLPACAANGIGCIAFSPLAGGQLSDRYLHGIPADSRAASASPFLSASVLTPERLRLLQALHDIAQARGQKLSQLALQWVLRTPAMTTALIGASRVSQIEDAVAAVQAPALDAATLAQIDALLAAR</sequence>
<dbReference type="PANTHER" id="PTHR43150:SF4">
    <property type="entry name" value="L-GLYCERALDEHYDE 3-PHOSPHATE REDUCTASE"/>
    <property type="match status" value="1"/>
</dbReference>
<name>A0ABV8CID3_9GAMM</name>
<reference evidence="6" key="1">
    <citation type="journal article" date="2019" name="Int. J. Syst. Evol. Microbiol.">
        <title>The Global Catalogue of Microorganisms (GCM) 10K type strain sequencing project: providing services to taxonomists for standard genome sequencing and annotation.</title>
        <authorList>
            <consortium name="The Broad Institute Genomics Platform"/>
            <consortium name="The Broad Institute Genome Sequencing Center for Infectious Disease"/>
            <person name="Wu L."/>
            <person name="Ma J."/>
        </authorList>
    </citation>
    <scope>NUCLEOTIDE SEQUENCE [LARGE SCALE GENOMIC DNA]</scope>
    <source>
        <strain evidence="6">CCUG 54939</strain>
    </source>
</reference>
<feature type="domain" description="NADP-dependent oxidoreductase" evidence="4">
    <location>
        <begin position="28"/>
        <end position="328"/>
    </location>
</feature>
<accession>A0ABV8CID3</accession>
<dbReference type="InterPro" id="IPR005399">
    <property type="entry name" value="K_chnl_volt-dep_bsu_KCNAB-rel"/>
</dbReference>
<protein>
    <submittedName>
        <fullName evidence="5">Aldo/keto reductase</fullName>
    </submittedName>
</protein>
<dbReference type="PANTHER" id="PTHR43150">
    <property type="entry name" value="HYPERKINETIC, ISOFORM M"/>
    <property type="match status" value="1"/>
</dbReference>
<keyword evidence="6" id="KW-1185">Reference proteome</keyword>
<evidence type="ECO:0000256" key="3">
    <source>
        <dbReference type="ARBA" id="ARBA00023002"/>
    </source>
</evidence>
<proteinExistence type="inferred from homology"/>
<dbReference type="Proteomes" id="UP001595692">
    <property type="component" value="Unassembled WGS sequence"/>
</dbReference>
<gene>
    <name evidence="5" type="ORF">ACFOSS_00455</name>
</gene>
<keyword evidence="2" id="KW-0521">NADP</keyword>
<dbReference type="InterPro" id="IPR036812">
    <property type="entry name" value="NAD(P)_OxRdtase_dom_sf"/>
</dbReference>
<dbReference type="InterPro" id="IPR023210">
    <property type="entry name" value="NADP_OxRdtase_dom"/>
</dbReference>
<keyword evidence="3" id="KW-0560">Oxidoreductase</keyword>
<dbReference type="EMBL" id="JBHSAF010000001">
    <property type="protein sequence ID" value="MFC3911937.1"/>
    <property type="molecule type" value="Genomic_DNA"/>
</dbReference>
<comment type="similarity">
    <text evidence="1">Belongs to the shaker potassium channel beta subunit family.</text>
</comment>
<comment type="caution">
    <text evidence="5">The sequence shown here is derived from an EMBL/GenBank/DDBJ whole genome shotgun (WGS) entry which is preliminary data.</text>
</comment>
<dbReference type="RefSeq" id="WP_377149787.1">
    <property type="nucleotide sequence ID" value="NZ_JBHSAF010000001.1"/>
</dbReference>
<evidence type="ECO:0000313" key="5">
    <source>
        <dbReference type="EMBL" id="MFC3911937.1"/>
    </source>
</evidence>
<evidence type="ECO:0000259" key="4">
    <source>
        <dbReference type="Pfam" id="PF00248"/>
    </source>
</evidence>
<evidence type="ECO:0000256" key="1">
    <source>
        <dbReference type="ARBA" id="ARBA00006515"/>
    </source>
</evidence>
<dbReference type="Gene3D" id="3.20.20.100">
    <property type="entry name" value="NADP-dependent oxidoreductase domain"/>
    <property type="match status" value="1"/>
</dbReference>
<evidence type="ECO:0000256" key="2">
    <source>
        <dbReference type="ARBA" id="ARBA00022857"/>
    </source>
</evidence>
<dbReference type="Pfam" id="PF00248">
    <property type="entry name" value="Aldo_ket_red"/>
    <property type="match status" value="1"/>
</dbReference>
<evidence type="ECO:0000313" key="6">
    <source>
        <dbReference type="Proteomes" id="UP001595692"/>
    </source>
</evidence>